<sequence>MTLPQFLALSTLFAFSGLAHSGAYRCAQPNGETLYQQTPCAAQADEQAIRLDSAPRASDVQAAQQRAQDMIQQVNAPELPKPAATPEPSDSQPVLAEQSNQDHRECSDMRIIDFRSDYKSRVSGTVSGGVVTGNIISGGHLSGDVRTTACARVRFHLMGTGSRLSSNDKFRDELAQKFVATFADGSSKTGRSLKFLWSSYV</sequence>
<evidence type="ECO:0000256" key="1">
    <source>
        <dbReference type="SAM" id="MobiDB-lite"/>
    </source>
</evidence>
<evidence type="ECO:0000313" key="3">
    <source>
        <dbReference type="EMBL" id="WPL16340.1"/>
    </source>
</evidence>
<reference evidence="3 4" key="1">
    <citation type="journal article" date="2023" name="Microorganisms">
        <title>Thiorhodovibrio frisius and Trv. litoralis spp. nov., Two Novel Members from a Clade of Fastidious Purple Sulfur Bacteria That Exhibit Unique Red-Shifted Light-Harvesting Capabilities.</title>
        <authorList>
            <person name="Methner A."/>
            <person name="Kuzyk S.B."/>
            <person name="Petersen J."/>
            <person name="Bauer S."/>
            <person name="Brinkmann H."/>
            <person name="Sichau K."/>
            <person name="Wanner G."/>
            <person name="Wolf J."/>
            <person name="Neumann-Schaal M."/>
            <person name="Henke P."/>
            <person name="Tank M."/>
            <person name="Sproer C."/>
            <person name="Bunk B."/>
            <person name="Overmann J."/>
        </authorList>
    </citation>
    <scope>NUCLEOTIDE SEQUENCE [LARGE SCALE GENOMIC DNA]</scope>
    <source>
        <strain evidence="3 4">DSM 6702</strain>
    </source>
</reference>
<evidence type="ECO:0008006" key="5">
    <source>
        <dbReference type="Google" id="ProtNLM"/>
    </source>
</evidence>
<feature type="chain" id="PRO_5046527599" description="DUF4124 domain-containing protein" evidence="2">
    <location>
        <begin position="22"/>
        <end position="201"/>
    </location>
</feature>
<evidence type="ECO:0000313" key="4">
    <source>
        <dbReference type="Proteomes" id="UP001432180"/>
    </source>
</evidence>
<dbReference type="RefSeq" id="WP_328986885.1">
    <property type="nucleotide sequence ID" value="NZ_CP121472.1"/>
</dbReference>
<gene>
    <name evidence="3" type="ORF">Thiowin_01293</name>
</gene>
<dbReference type="Proteomes" id="UP001432180">
    <property type="component" value="Chromosome"/>
</dbReference>
<keyword evidence="2" id="KW-0732">Signal</keyword>
<keyword evidence="4" id="KW-1185">Reference proteome</keyword>
<evidence type="ECO:0000256" key="2">
    <source>
        <dbReference type="SAM" id="SignalP"/>
    </source>
</evidence>
<accession>A0ABZ0S5N4</accession>
<feature type="signal peptide" evidence="2">
    <location>
        <begin position="1"/>
        <end position="21"/>
    </location>
</feature>
<name>A0ABZ0S5N4_9GAMM</name>
<feature type="region of interest" description="Disordered" evidence="1">
    <location>
        <begin position="79"/>
        <end position="102"/>
    </location>
</feature>
<protein>
    <recommendedName>
        <fullName evidence="5">DUF4124 domain-containing protein</fullName>
    </recommendedName>
</protein>
<dbReference type="EMBL" id="CP121472">
    <property type="protein sequence ID" value="WPL16340.1"/>
    <property type="molecule type" value="Genomic_DNA"/>
</dbReference>
<organism evidence="3 4">
    <name type="scientific">Thiorhodovibrio winogradskyi</name>
    <dbReference type="NCBI Taxonomy" id="77007"/>
    <lineage>
        <taxon>Bacteria</taxon>
        <taxon>Pseudomonadati</taxon>
        <taxon>Pseudomonadota</taxon>
        <taxon>Gammaproteobacteria</taxon>
        <taxon>Chromatiales</taxon>
        <taxon>Chromatiaceae</taxon>
        <taxon>Thiorhodovibrio</taxon>
    </lineage>
</organism>
<proteinExistence type="predicted"/>